<keyword evidence="7" id="KW-1185">Reference proteome</keyword>
<dbReference type="EMBL" id="JAESVA010000008">
    <property type="protein sequence ID" value="MCB8882621.1"/>
    <property type="molecule type" value="Genomic_DNA"/>
</dbReference>
<keyword evidence="3" id="KW-0804">Transcription</keyword>
<evidence type="ECO:0000313" key="7">
    <source>
        <dbReference type="Proteomes" id="UP000721844"/>
    </source>
</evidence>
<dbReference type="RefSeq" id="WP_227309281.1">
    <property type="nucleotide sequence ID" value="NZ_JAESVA010000008.1"/>
</dbReference>
<dbReference type="InterPro" id="IPR029016">
    <property type="entry name" value="GAF-like_dom_sf"/>
</dbReference>
<dbReference type="AlphaFoldDB" id="A0A963Z4Z4"/>
<evidence type="ECO:0000259" key="5">
    <source>
        <dbReference type="PROSITE" id="PS51078"/>
    </source>
</evidence>
<sequence>MAQSVGRAIDILEFCSETPRSLKQLADMLGVHRSTAFRIAQTLADAGFVRRNLDGTYGVGFRLAGLAKTALDNFDLRTVVHPHIERLGAKIGFTIQFAVAQGSHIIYVDKIEPQNSISLNTKIGGFVVIHTAGVSKAILAFLEPKQVDQILANATFEKLTASTITTRDGFLRRLVEVRKNGWASDRGEYETISNCIAAPVRDYSNMVVGAISITAFREVADIDRLVELLPDLIETTTAVSKELGWNGLTEETSSG</sequence>
<evidence type="ECO:0000256" key="2">
    <source>
        <dbReference type="ARBA" id="ARBA00023125"/>
    </source>
</evidence>
<dbReference type="Proteomes" id="UP000721844">
    <property type="component" value="Unassembled WGS sequence"/>
</dbReference>
<dbReference type="InterPro" id="IPR005471">
    <property type="entry name" value="Tscrpt_reg_IclR_N"/>
</dbReference>
<dbReference type="GO" id="GO:0003677">
    <property type="term" value="F:DNA binding"/>
    <property type="evidence" value="ECO:0007669"/>
    <property type="project" value="UniProtKB-KW"/>
</dbReference>
<gene>
    <name evidence="6" type="ORF">ACELLULO517_20410</name>
</gene>
<dbReference type="GO" id="GO:0003700">
    <property type="term" value="F:DNA-binding transcription factor activity"/>
    <property type="evidence" value="ECO:0007669"/>
    <property type="project" value="TreeGrafter"/>
</dbReference>
<keyword evidence="2" id="KW-0238">DNA-binding</keyword>
<dbReference type="InterPro" id="IPR036390">
    <property type="entry name" value="WH_DNA-bd_sf"/>
</dbReference>
<dbReference type="Gene3D" id="3.30.450.40">
    <property type="match status" value="1"/>
</dbReference>
<dbReference type="Pfam" id="PF01614">
    <property type="entry name" value="IclR_C"/>
    <property type="match status" value="1"/>
</dbReference>
<dbReference type="Gene3D" id="1.10.10.10">
    <property type="entry name" value="Winged helix-like DNA-binding domain superfamily/Winged helix DNA-binding domain"/>
    <property type="match status" value="1"/>
</dbReference>
<dbReference type="SMART" id="SM00346">
    <property type="entry name" value="HTH_ICLR"/>
    <property type="match status" value="1"/>
</dbReference>
<evidence type="ECO:0000313" key="6">
    <source>
        <dbReference type="EMBL" id="MCB8882621.1"/>
    </source>
</evidence>
<protein>
    <submittedName>
        <fullName evidence="6">IclR family transcriptional regulator</fullName>
    </submittedName>
</protein>
<evidence type="ECO:0000259" key="4">
    <source>
        <dbReference type="PROSITE" id="PS51077"/>
    </source>
</evidence>
<dbReference type="InterPro" id="IPR050707">
    <property type="entry name" value="HTH_MetabolicPath_Reg"/>
</dbReference>
<feature type="domain" description="IclR-ED" evidence="5">
    <location>
        <begin position="62"/>
        <end position="245"/>
    </location>
</feature>
<dbReference type="PROSITE" id="PS51078">
    <property type="entry name" value="ICLR_ED"/>
    <property type="match status" value="1"/>
</dbReference>
<proteinExistence type="predicted"/>
<dbReference type="Pfam" id="PF09339">
    <property type="entry name" value="HTH_IclR"/>
    <property type="match status" value="1"/>
</dbReference>
<accession>A0A963Z4Z4</accession>
<evidence type="ECO:0000256" key="1">
    <source>
        <dbReference type="ARBA" id="ARBA00023015"/>
    </source>
</evidence>
<feature type="domain" description="HTH iclR-type" evidence="4">
    <location>
        <begin position="2"/>
        <end position="61"/>
    </location>
</feature>
<dbReference type="SUPFAM" id="SSF55781">
    <property type="entry name" value="GAF domain-like"/>
    <property type="match status" value="1"/>
</dbReference>
<comment type="caution">
    <text evidence="6">The sequence shown here is derived from an EMBL/GenBank/DDBJ whole genome shotgun (WGS) entry which is preliminary data.</text>
</comment>
<keyword evidence="1" id="KW-0805">Transcription regulation</keyword>
<organism evidence="6 7">
    <name type="scientific">Acidisoma cellulosilyticum</name>
    <dbReference type="NCBI Taxonomy" id="2802395"/>
    <lineage>
        <taxon>Bacteria</taxon>
        <taxon>Pseudomonadati</taxon>
        <taxon>Pseudomonadota</taxon>
        <taxon>Alphaproteobacteria</taxon>
        <taxon>Acetobacterales</taxon>
        <taxon>Acidocellaceae</taxon>
        <taxon>Acidisoma</taxon>
    </lineage>
</organism>
<dbReference type="PROSITE" id="PS51077">
    <property type="entry name" value="HTH_ICLR"/>
    <property type="match status" value="1"/>
</dbReference>
<dbReference type="PANTHER" id="PTHR30136">
    <property type="entry name" value="HELIX-TURN-HELIX TRANSCRIPTIONAL REGULATOR, ICLR FAMILY"/>
    <property type="match status" value="1"/>
</dbReference>
<dbReference type="SUPFAM" id="SSF46785">
    <property type="entry name" value="Winged helix' DNA-binding domain"/>
    <property type="match status" value="1"/>
</dbReference>
<dbReference type="PANTHER" id="PTHR30136:SF24">
    <property type="entry name" value="HTH-TYPE TRANSCRIPTIONAL REPRESSOR ALLR"/>
    <property type="match status" value="1"/>
</dbReference>
<reference evidence="6 7" key="1">
    <citation type="journal article" date="2021" name="Microorganisms">
        <title>Acidisoma silvae sp. nov. and Acidisomacellulosilytica sp. nov., Two Acidophilic Bacteria Isolated from Decaying Wood, Hydrolyzing Cellulose and Producing Poly-3-hydroxybutyrate.</title>
        <authorList>
            <person name="Mieszkin S."/>
            <person name="Pouder E."/>
            <person name="Uroz S."/>
            <person name="Simon-Colin C."/>
            <person name="Alain K."/>
        </authorList>
    </citation>
    <scope>NUCLEOTIDE SEQUENCE [LARGE SCALE GENOMIC DNA]</scope>
    <source>
        <strain evidence="6 7">HW T5.17</strain>
    </source>
</reference>
<dbReference type="GO" id="GO:0045892">
    <property type="term" value="P:negative regulation of DNA-templated transcription"/>
    <property type="evidence" value="ECO:0007669"/>
    <property type="project" value="TreeGrafter"/>
</dbReference>
<evidence type="ECO:0000256" key="3">
    <source>
        <dbReference type="ARBA" id="ARBA00023163"/>
    </source>
</evidence>
<dbReference type="InterPro" id="IPR014757">
    <property type="entry name" value="Tscrpt_reg_IclR_C"/>
</dbReference>
<dbReference type="InterPro" id="IPR036388">
    <property type="entry name" value="WH-like_DNA-bd_sf"/>
</dbReference>
<name>A0A963Z4Z4_9PROT</name>